<dbReference type="Proteomes" id="UP000477070">
    <property type="component" value="Unassembled WGS sequence"/>
</dbReference>
<reference evidence="3 4" key="1">
    <citation type="submission" date="2019-12" db="EMBL/GenBank/DDBJ databases">
        <title>Multi-Generational Helicobacter saguini Isolates.</title>
        <authorList>
            <person name="Mannion A."/>
            <person name="Shen Z."/>
            <person name="Fox J.G."/>
        </authorList>
    </citation>
    <scope>NUCLEOTIDE SEQUENCE [LARGE SCALE GENOMIC DNA]</scope>
    <source>
        <strain evidence="4">16-048 (F4)</strain>
    </source>
</reference>
<name>A0A6B0HXS5_9HELI</name>
<evidence type="ECO:0000313" key="4">
    <source>
        <dbReference type="Proteomes" id="UP000477070"/>
    </source>
</evidence>
<dbReference type="EMBL" id="QBIU01000001">
    <property type="protein sequence ID" value="MWV69908.1"/>
    <property type="molecule type" value="Genomic_DNA"/>
</dbReference>
<feature type="domain" description="HP1451 C-terminal" evidence="2">
    <location>
        <begin position="135"/>
        <end position="201"/>
    </location>
</feature>
<evidence type="ECO:0000259" key="2">
    <source>
        <dbReference type="Pfam" id="PF18472"/>
    </source>
</evidence>
<keyword evidence="1" id="KW-0175">Coiled coil</keyword>
<dbReference type="GO" id="GO:0003723">
    <property type="term" value="F:RNA binding"/>
    <property type="evidence" value="ECO:0007669"/>
    <property type="project" value="InterPro"/>
</dbReference>
<dbReference type="InterPro" id="IPR039247">
    <property type="entry name" value="KhpB"/>
</dbReference>
<dbReference type="Pfam" id="PF18472">
    <property type="entry name" value="HP1451_C"/>
    <property type="match status" value="1"/>
</dbReference>
<dbReference type="Gene3D" id="3.30.1370.180">
    <property type="match status" value="1"/>
</dbReference>
<dbReference type="InterPro" id="IPR015946">
    <property type="entry name" value="KH_dom-like_a/b"/>
</dbReference>
<gene>
    <name evidence="3" type="ORF">DCO61_07815</name>
</gene>
<evidence type="ECO:0000256" key="1">
    <source>
        <dbReference type="SAM" id="Coils"/>
    </source>
</evidence>
<organism evidence="3 4">
    <name type="scientific">Helicobacter saguini</name>
    <dbReference type="NCBI Taxonomy" id="1548018"/>
    <lineage>
        <taxon>Bacteria</taxon>
        <taxon>Pseudomonadati</taxon>
        <taxon>Campylobacterota</taxon>
        <taxon>Epsilonproteobacteria</taxon>
        <taxon>Campylobacterales</taxon>
        <taxon>Helicobacteraceae</taxon>
        <taxon>Helicobacter</taxon>
    </lineage>
</organism>
<comment type="caution">
    <text evidence="3">The sequence shown here is derived from an EMBL/GenBank/DDBJ whole genome shotgun (WGS) entry which is preliminary data.</text>
</comment>
<dbReference type="InterPro" id="IPR040977">
    <property type="entry name" value="HP1451_C"/>
</dbReference>
<evidence type="ECO:0000313" key="3">
    <source>
        <dbReference type="EMBL" id="MWV69908.1"/>
    </source>
</evidence>
<dbReference type="PANTHER" id="PTHR35800">
    <property type="entry name" value="PROTEIN JAG"/>
    <property type="match status" value="1"/>
</dbReference>
<dbReference type="Gene3D" id="3.30.300.20">
    <property type="match status" value="1"/>
</dbReference>
<dbReference type="PANTHER" id="PTHR35800:SF1">
    <property type="entry name" value="RNA-BINDING PROTEIN KHPB"/>
    <property type="match status" value="1"/>
</dbReference>
<dbReference type="AlphaFoldDB" id="A0A6B0HXS5"/>
<accession>A0A6B0HXS5</accession>
<protein>
    <submittedName>
        <fullName evidence="3">Protein jag</fullName>
    </submittedName>
</protein>
<feature type="coiled-coil region" evidence="1">
    <location>
        <begin position="44"/>
        <end position="71"/>
    </location>
</feature>
<proteinExistence type="predicted"/>
<sequence length="226" mass="26172">MQSQNKDSKRKDFVESSFDYKDSKATESSIKNHKNYEKSNFIDSKEQEFDLEKMESDCKEIQAELKELLKFLPLDLSKVQVRVHDEHTLFILIDGLDAALLIGQKGYRYKSLSYLLFNWINAKYGYSVRLEIAQFLKNQEEMMHAYLQPIIETAKAEGKAQTKPLDGILTHIALKILREALPNKYIVFRDTPEGEKYITINDFLNAGMPRNSVNIGLPNIHGFPKY</sequence>